<evidence type="ECO:0000256" key="1">
    <source>
        <dbReference type="ARBA" id="ARBA00008638"/>
    </source>
</evidence>
<feature type="region of interest" description="Disordered" evidence="4">
    <location>
        <begin position="305"/>
        <end position="465"/>
    </location>
</feature>
<protein>
    <recommendedName>
        <fullName evidence="2">RNA polymerase II holoenzyme cyclin-like subunit</fullName>
    </recommendedName>
</protein>
<dbReference type="Pfam" id="PF00134">
    <property type="entry name" value="Cyclin_N"/>
    <property type="match status" value="1"/>
</dbReference>
<dbReference type="SMART" id="SM00385">
    <property type="entry name" value="CYCLIN"/>
    <property type="match status" value="2"/>
</dbReference>
<dbReference type="InterPro" id="IPR036915">
    <property type="entry name" value="Cyclin-like_sf"/>
</dbReference>
<feature type="compositionally biased region" description="Polar residues" evidence="4">
    <location>
        <begin position="1"/>
        <end position="10"/>
    </location>
</feature>
<dbReference type="Proteomes" id="UP001305779">
    <property type="component" value="Unassembled WGS sequence"/>
</dbReference>
<comment type="caution">
    <text evidence="6">The sequence shown here is derived from an EMBL/GenBank/DDBJ whole genome shotgun (WGS) entry which is preliminary data.</text>
</comment>
<gene>
    <name evidence="6" type="ORF">PRZ48_013199</name>
</gene>
<organism evidence="6 7">
    <name type="scientific">Zasmidium cellare</name>
    <name type="common">Wine cellar mold</name>
    <name type="synonym">Racodium cellare</name>
    <dbReference type="NCBI Taxonomy" id="395010"/>
    <lineage>
        <taxon>Eukaryota</taxon>
        <taxon>Fungi</taxon>
        <taxon>Dikarya</taxon>
        <taxon>Ascomycota</taxon>
        <taxon>Pezizomycotina</taxon>
        <taxon>Dothideomycetes</taxon>
        <taxon>Dothideomycetidae</taxon>
        <taxon>Mycosphaerellales</taxon>
        <taxon>Mycosphaerellaceae</taxon>
        <taxon>Zasmidium</taxon>
    </lineage>
</organism>
<evidence type="ECO:0000259" key="5">
    <source>
        <dbReference type="SMART" id="SM00385"/>
    </source>
</evidence>
<dbReference type="InterPro" id="IPR013763">
    <property type="entry name" value="Cyclin-like_dom"/>
</dbReference>
<dbReference type="EMBL" id="JAXOVC010000011">
    <property type="protein sequence ID" value="KAK4495931.1"/>
    <property type="molecule type" value="Genomic_DNA"/>
</dbReference>
<evidence type="ECO:0000313" key="6">
    <source>
        <dbReference type="EMBL" id="KAK4495931.1"/>
    </source>
</evidence>
<keyword evidence="3" id="KW-0195">Cyclin</keyword>
<evidence type="ECO:0000256" key="4">
    <source>
        <dbReference type="SAM" id="MobiDB-lite"/>
    </source>
</evidence>
<feature type="domain" description="Cyclin-like" evidence="5">
    <location>
        <begin position="186"/>
        <end position="273"/>
    </location>
</feature>
<proteinExistence type="inferred from homology"/>
<keyword evidence="7" id="KW-1185">Reference proteome</keyword>
<feature type="compositionally biased region" description="Basic and acidic residues" evidence="4">
    <location>
        <begin position="362"/>
        <end position="383"/>
    </location>
</feature>
<reference evidence="6 7" key="1">
    <citation type="journal article" date="2023" name="G3 (Bethesda)">
        <title>A chromosome-level genome assembly of Zasmidium syzygii isolated from banana leaves.</title>
        <authorList>
            <person name="van Westerhoven A.C."/>
            <person name="Mehrabi R."/>
            <person name="Talebi R."/>
            <person name="Steentjes M.B.F."/>
            <person name="Corcolon B."/>
            <person name="Chong P.A."/>
            <person name="Kema G.H.J."/>
            <person name="Seidl M.F."/>
        </authorList>
    </citation>
    <scope>NUCLEOTIDE SEQUENCE [LARGE SCALE GENOMIC DNA]</scope>
    <source>
        <strain evidence="6 7">P124</strain>
    </source>
</reference>
<feature type="compositionally biased region" description="Basic and acidic residues" evidence="4">
    <location>
        <begin position="402"/>
        <end position="436"/>
    </location>
</feature>
<dbReference type="CDD" id="cd20546">
    <property type="entry name" value="CYCLIN_SpCG1C_ScCTK2-like_rpt2"/>
    <property type="match status" value="1"/>
</dbReference>
<dbReference type="InterPro" id="IPR006671">
    <property type="entry name" value="Cyclin_N"/>
</dbReference>
<dbReference type="SUPFAM" id="SSF47954">
    <property type="entry name" value="Cyclin-like"/>
    <property type="match status" value="2"/>
</dbReference>
<feature type="region of interest" description="Disordered" evidence="4">
    <location>
        <begin position="1"/>
        <end position="25"/>
    </location>
</feature>
<dbReference type="Gene3D" id="1.10.472.10">
    <property type="entry name" value="Cyclin-like"/>
    <property type="match status" value="2"/>
</dbReference>
<comment type="similarity">
    <text evidence="1">Belongs to the cyclin family. Cyclin C subfamily.</text>
</comment>
<feature type="compositionally biased region" description="Polar residues" evidence="4">
    <location>
        <begin position="336"/>
        <end position="346"/>
    </location>
</feature>
<dbReference type="InterPro" id="IPR043198">
    <property type="entry name" value="Cyclin/Ssn8"/>
</dbReference>
<sequence>MPPPSNTNHLPPSHPATRQRPKSPNRVLAEAEAQWLFTEAELANTPSIQDGMSQAEEKELRAKGVNFIVQVGIMLKLPQLTLSTAAIFFQRYLMRASLMKARDGIPKLHHYQAAATALFLATKVEESCRKMKELILAFCRVAQKNPNLLVDEHSKDWWRWKDCIMYSEDVMLETLCFDLTVESPHRQLFEMLKYYGVEHNKRLRNAAWAFVTDSNNTQLCLLCSSRAIAATSLYAACKYCNIALPDDSKGRPWWEGQQVRLKEIRRAMEYMSANYDHTANKVNGIAASGGSEGNGSIYVGLSTPALDGANDGWDSTRAKDDTRESLSPYPPPGSQRRPSNASSTGTKRSREERDAPTNGDQPPKDSAEDGRDSKRQRVEDRTESNGIVVPKPETAADAGGVDEVRREEVLRVEDGNKQSAEDVKAREGPGEGHDAPPKLTPPKSATGRKAAAEEGEVSEEGEVGE</sequence>
<feature type="compositionally biased region" description="Basic and acidic residues" evidence="4">
    <location>
        <begin position="314"/>
        <end position="324"/>
    </location>
</feature>
<dbReference type="PANTHER" id="PTHR10026">
    <property type="entry name" value="CYCLIN"/>
    <property type="match status" value="1"/>
</dbReference>
<name>A0ABR0E3D7_ZASCE</name>
<evidence type="ECO:0000256" key="2">
    <source>
        <dbReference type="ARBA" id="ARBA00014912"/>
    </source>
</evidence>
<feature type="domain" description="Cyclin-like" evidence="5">
    <location>
        <begin position="66"/>
        <end position="180"/>
    </location>
</feature>
<accession>A0ABR0E3D7</accession>
<evidence type="ECO:0000256" key="3">
    <source>
        <dbReference type="RuleBase" id="RU000383"/>
    </source>
</evidence>
<feature type="compositionally biased region" description="Acidic residues" evidence="4">
    <location>
        <begin position="453"/>
        <end position="465"/>
    </location>
</feature>
<evidence type="ECO:0000313" key="7">
    <source>
        <dbReference type="Proteomes" id="UP001305779"/>
    </source>
</evidence>